<evidence type="ECO:0000256" key="1">
    <source>
        <dbReference type="ARBA" id="ARBA00004123"/>
    </source>
</evidence>
<dbReference type="SMART" id="SM00521">
    <property type="entry name" value="CBF"/>
    <property type="match status" value="1"/>
</dbReference>
<dbReference type="Gene3D" id="6.10.250.2430">
    <property type="match status" value="1"/>
</dbReference>
<keyword evidence="3 8" id="KW-0238">DNA-binding</keyword>
<evidence type="ECO:0000256" key="8">
    <source>
        <dbReference type="RuleBase" id="RU367155"/>
    </source>
</evidence>
<dbReference type="PANTHER" id="PTHR12632">
    <property type="entry name" value="TRANSCRIPTION FACTOR NF-Y ALPHA-RELATED"/>
    <property type="match status" value="1"/>
</dbReference>
<proteinExistence type="inferred from homology"/>
<evidence type="ECO:0000256" key="4">
    <source>
        <dbReference type="ARBA" id="ARBA00023159"/>
    </source>
</evidence>
<evidence type="ECO:0000256" key="2">
    <source>
        <dbReference type="ARBA" id="ARBA00023015"/>
    </source>
</evidence>
<dbReference type="GO" id="GO:0016602">
    <property type="term" value="C:CCAAT-binding factor complex"/>
    <property type="evidence" value="ECO:0007669"/>
    <property type="project" value="InterPro"/>
</dbReference>
<accession>A0A8J5KPP2</accession>
<feature type="region of interest" description="Disordered" evidence="9">
    <location>
        <begin position="241"/>
        <end position="286"/>
    </location>
</feature>
<gene>
    <name evidence="10" type="ORF">ZIOFF_054979</name>
</gene>
<evidence type="ECO:0000256" key="7">
    <source>
        <dbReference type="ARBA" id="ARBA00025911"/>
    </source>
</evidence>
<evidence type="ECO:0000313" key="10">
    <source>
        <dbReference type="EMBL" id="KAG6486409.1"/>
    </source>
</evidence>
<comment type="subunit">
    <text evidence="7">Heterotrimeric transcription factor composed of three components, NF-YA, NF-YB and NF-YC. NF-YB and NF-YC must interact and dimerize for NF-YA association and DNA binding.</text>
</comment>
<evidence type="ECO:0000256" key="5">
    <source>
        <dbReference type="ARBA" id="ARBA00023163"/>
    </source>
</evidence>
<dbReference type="Proteomes" id="UP000734854">
    <property type="component" value="Unassembled WGS sequence"/>
</dbReference>
<protein>
    <recommendedName>
        <fullName evidence="8">Nuclear transcription factor Y subunit</fullName>
    </recommendedName>
</protein>
<reference evidence="10 11" key="1">
    <citation type="submission" date="2020-08" db="EMBL/GenBank/DDBJ databases">
        <title>Plant Genome Project.</title>
        <authorList>
            <person name="Zhang R.-G."/>
        </authorList>
    </citation>
    <scope>NUCLEOTIDE SEQUENCE [LARGE SCALE GENOMIC DNA]</scope>
    <source>
        <tissue evidence="10">Rhizome</tissue>
    </source>
</reference>
<evidence type="ECO:0000313" key="11">
    <source>
        <dbReference type="Proteomes" id="UP000734854"/>
    </source>
</evidence>
<dbReference type="GO" id="GO:0003677">
    <property type="term" value="F:DNA binding"/>
    <property type="evidence" value="ECO:0007669"/>
    <property type="project" value="UniProtKB-KW"/>
</dbReference>
<keyword evidence="5 8" id="KW-0804">Transcription</keyword>
<evidence type="ECO:0000256" key="6">
    <source>
        <dbReference type="ARBA" id="ARBA00023242"/>
    </source>
</evidence>
<name>A0A8J5KPP2_ZINOF</name>
<dbReference type="GO" id="GO:0003700">
    <property type="term" value="F:DNA-binding transcription factor activity"/>
    <property type="evidence" value="ECO:0007669"/>
    <property type="project" value="UniProtKB-UniRule"/>
</dbReference>
<keyword evidence="2 8" id="KW-0805">Transcription regulation</keyword>
<comment type="subcellular location">
    <subcellularLocation>
        <location evidence="1 8">Nucleus</location>
    </subcellularLocation>
</comment>
<comment type="function">
    <text evidence="8">Component of the sequence-specific heterotrimeric transcription factor (NF-Y) which specifically recognizes a 5'-CCAAT-3' box motif found in the promoters of its target genes.</text>
</comment>
<dbReference type="Pfam" id="PF02045">
    <property type="entry name" value="CBFB_NFYA"/>
    <property type="match status" value="1"/>
</dbReference>
<dbReference type="AlphaFoldDB" id="A0A8J5KPP2"/>
<feature type="compositionally biased region" description="Polar residues" evidence="9">
    <location>
        <begin position="254"/>
        <end position="286"/>
    </location>
</feature>
<dbReference type="PROSITE" id="PS51152">
    <property type="entry name" value="NFYA_HAP2_2"/>
    <property type="match status" value="1"/>
</dbReference>
<comment type="caution">
    <text evidence="10">The sequence shown here is derived from an EMBL/GenBank/DDBJ whole genome shotgun (WGS) entry which is preliminary data.</text>
</comment>
<organism evidence="10 11">
    <name type="scientific">Zingiber officinale</name>
    <name type="common">Ginger</name>
    <name type="synonym">Amomum zingiber</name>
    <dbReference type="NCBI Taxonomy" id="94328"/>
    <lineage>
        <taxon>Eukaryota</taxon>
        <taxon>Viridiplantae</taxon>
        <taxon>Streptophyta</taxon>
        <taxon>Embryophyta</taxon>
        <taxon>Tracheophyta</taxon>
        <taxon>Spermatophyta</taxon>
        <taxon>Magnoliopsida</taxon>
        <taxon>Liliopsida</taxon>
        <taxon>Zingiberales</taxon>
        <taxon>Zingiberaceae</taxon>
        <taxon>Zingiber</taxon>
    </lineage>
</organism>
<keyword evidence="6 8" id="KW-0539">Nucleus</keyword>
<dbReference type="InterPro" id="IPR001289">
    <property type="entry name" value="NFYA"/>
</dbReference>
<keyword evidence="11" id="KW-1185">Reference proteome</keyword>
<feature type="region of interest" description="Disordered" evidence="9">
    <location>
        <begin position="1"/>
        <end position="20"/>
    </location>
</feature>
<dbReference type="EMBL" id="JACMSC010000015">
    <property type="protein sequence ID" value="KAG6486409.1"/>
    <property type="molecule type" value="Genomic_DNA"/>
</dbReference>
<dbReference type="PROSITE" id="PS00686">
    <property type="entry name" value="NFYA_HAP2_1"/>
    <property type="match status" value="1"/>
</dbReference>
<feature type="compositionally biased region" description="Polar residues" evidence="9">
    <location>
        <begin position="11"/>
        <end position="20"/>
    </location>
</feature>
<keyword evidence="4" id="KW-0010">Activator</keyword>
<evidence type="ECO:0000256" key="3">
    <source>
        <dbReference type="ARBA" id="ARBA00023125"/>
    </source>
</evidence>
<dbReference type="PRINTS" id="PR00616">
    <property type="entry name" value="CCAATSUBUNTB"/>
</dbReference>
<evidence type="ECO:0000256" key="9">
    <source>
        <dbReference type="SAM" id="MobiDB-lite"/>
    </source>
</evidence>
<comment type="similarity">
    <text evidence="8">Belongs to the NFYA/HAP2 subunit family.</text>
</comment>
<dbReference type="InterPro" id="IPR018362">
    <property type="entry name" value="CCAAT-binding_factor_CS"/>
</dbReference>
<sequence length="345" mass="37628">MVKHSGMESRPNGTNPIDLSNQTALPAVVSAQPWWCTPLFAAGPASKPALAGDEVAEVHNINGVDGTGISPAVLSKLDLLRKKNGLAQLEHSSRNSVPIYGNLGDKDQSLQPTSSAMAPVMPEIIAPQLELGQSLACATYPYNDPYFAGLVATYGAQSLLDRALWVHPQIIGIPHSRMALPLEMAEEPVYVNAKQYHGILRRRQSRAKAELEKKATKARKPYLHESRHLHAVRRARGCGGRFLNTKKTDEGTAKTETQTPTRPIMSSNSLTSDGSGNTNPPSSIQEATPELKMITSTKDIYQEKSGSQFAYHLKPGEKTEVEDCLRQQHVGILMNQPPNWAVTIQ</sequence>